<feature type="compositionally biased region" description="Basic residues" evidence="1">
    <location>
        <begin position="1"/>
        <end position="11"/>
    </location>
</feature>
<name>A0A8T0SME7_PANVG</name>
<gene>
    <name evidence="2" type="ORF">PVAP13_5KG254000</name>
</gene>
<organism evidence="2 3">
    <name type="scientific">Panicum virgatum</name>
    <name type="common">Blackwell switchgrass</name>
    <dbReference type="NCBI Taxonomy" id="38727"/>
    <lineage>
        <taxon>Eukaryota</taxon>
        <taxon>Viridiplantae</taxon>
        <taxon>Streptophyta</taxon>
        <taxon>Embryophyta</taxon>
        <taxon>Tracheophyta</taxon>
        <taxon>Spermatophyta</taxon>
        <taxon>Magnoliopsida</taxon>
        <taxon>Liliopsida</taxon>
        <taxon>Poales</taxon>
        <taxon>Poaceae</taxon>
        <taxon>PACMAD clade</taxon>
        <taxon>Panicoideae</taxon>
        <taxon>Panicodae</taxon>
        <taxon>Paniceae</taxon>
        <taxon>Panicinae</taxon>
        <taxon>Panicum</taxon>
        <taxon>Panicum sect. Hiantes</taxon>
    </lineage>
</organism>
<evidence type="ECO:0000313" key="2">
    <source>
        <dbReference type="EMBL" id="KAG2597379.1"/>
    </source>
</evidence>
<dbReference type="AlphaFoldDB" id="A0A8T0SME7"/>
<evidence type="ECO:0000256" key="1">
    <source>
        <dbReference type="SAM" id="MobiDB-lite"/>
    </source>
</evidence>
<feature type="region of interest" description="Disordered" evidence="1">
    <location>
        <begin position="1"/>
        <end position="72"/>
    </location>
</feature>
<dbReference type="Proteomes" id="UP000823388">
    <property type="component" value="Chromosome 5K"/>
</dbReference>
<sequence>MKKKITRRGRKCQTFIPEPEALNSVSAGPDASEDASLLALIPTDKSGSAPEDNPAELASPVAIPTSVGNPPR</sequence>
<keyword evidence="3" id="KW-1185">Reference proteome</keyword>
<protein>
    <submittedName>
        <fullName evidence="2">Uncharacterized protein</fullName>
    </submittedName>
</protein>
<dbReference type="EMBL" id="CM029045">
    <property type="protein sequence ID" value="KAG2597379.1"/>
    <property type="molecule type" value="Genomic_DNA"/>
</dbReference>
<evidence type="ECO:0000313" key="3">
    <source>
        <dbReference type="Proteomes" id="UP000823388"/>
    </source>
</evidence>
<comment type="caution">
    <text evidence="2">The sequence shown here is derived from an EMBL/GenBank/DDBJ whole genome shotgun (WGS) entry which is preliminary data.</text>
</comment>
<proteinExistence type="predicted"/>
<accession>A0A8T0SME7</accession>
<reference evidence="2" key="1">
    <citation type="submission" date="2020-05" db="EMBL/GenBank/DDBJ databases">
        <title>WGS assembly of Panicum virgatum.</title>
        <authorList>
            <person name="Lovell J.T."/>
            <person name="Jenkins J."/>
            <person name="Shu S."/>
            <person name="Juenger T.E."/>
            <person name="Schmutz J."/>
        </authorList>
    </citation>
    <scope>NUCLEOTIDE SEQUENCE</scope>
    <source>
        <strain evidence="2">AP13</strain>
    </source>
</reference>